<sequence>MKKWRKLKPNKKWTAIFAVLWLLSNIIAIVLTDNWNTDHIVGLFLGNLIFIVSLLYFTLLFRLIQRLSLFTVDRVKHFYRWSFWILAAVMFLLPFFFIIHVPDSAHNWDFFVIFDSTTLLRGRSFSHLPMTVSRLGYFLRYSNNQFFGILFNQFFAPFAGNIQLKIWVMTAVSSFFTSASVLGGSLITKKMASRKIALLYNAAAVGFIPFYFYGAQLYTDTMTLPFVIFGLLFAIYALKAENWQKRVFWYFLSCLFIVIGYEFKPTVAIILISVLFFLCINRKWKQVLLIVPLFAVLFLAGHEVVKTTVTSEPAFSQKANNAHNLPLMHWIAMSWAPENKTGGFDVKIRKYSASFPTYAAKNKADKTLFLNNLKKMGLVGVLVQIGRKLAYTWTFGDLNSSFYTYHHENPLVNRYFDYLDMGSHRYEGNITGWFMLKVAETLYWIVLVIFMWREIFQSLRKKNWGNPWFIPALAMLGLTLFLILWEANSRYLYNFAPLMIALASLGAFRTLKDKSV</sequence>
<dbReference type="RefSeq" id="WP_213533151.1">
    <property type="nucleotide sequence ID" value="NZ_BOVQ01000001.1"/>
</dbReference>
<feature type="transmembrane region" description="Helical" evidence="1">
    <location>
        <begin position="284"/>
        <end position="301"/>
    </location>
</feature>
<feature type="transmembrane region" description="Helical" evidence="1">
    <location>
        <begin position="430"/>
        <end position="452"/>
    </location>
</feature>
<evidence type="ECO:0000313" key="2">
    <source>
        <dbReference type="EMBL" id="MFC4652838.1"/>
    </source>
</evidence>
<evidence type="ECO:0000256" key="1">
    <source>
        <dbReference type="SAM" id="Phobius"/>
    </source>
</evidence>
<keyword evidence="1" id="KW-0472">Membrane</keyword>
<reference evidence="3" key="1">
    <citation type="journal article" date="2019" name="Int. J. Syst. Evol. Microbiol.">
        <title>The Global Catalogue of Microorganisms (GCM) 10K type strain sequencing project: providing services to taxonomists for standard genome sequencing and annotation.</title>
        <authorList>
            <consortium name="The Broad Institute Genomics Platform"/>
            <consortium name="The Broad Institute Genome Sequencing Center for Infectious Disease"/>
            <person name="Wu L."/>
            <person name="Ma J."/>
        </authorList>
    </citation>
    <scope>NUCLEOTIDE SEQUENCE [LARGE SCALE GENOMIC DNA]</scope>
    <source>
        <strain evidence="3">CCUG 63287</strain>
    </source>
</reference>
<dbReference type="Proteomes" id="UP001595987">
    <property type="component" value="Unassembled WGS sequence"/>
</dbReference>
<evidence type="ECO:0000313" key="3">
    <source>
        <dbReference type="Proteomes" id="UP001595987"/>
    </source>
</evidence>
<feature type="transmembrane region" description="Helical" evidence="1">
    <location>
        <begin position="81"/>
        <end position="101"/>
    </location>
</feature>
<feature type="transmembrane region" description="Helical" evidence="1">
    <location>
        <begin position="44"/>
        <end position="61"/>
    </location>
</feature>
<comment type="caution">
    <text evidence="2">The sequence shown here is derived from an EMBL/GenBank/DDBJ whole genome shotgun (WGS) entry which is preliminary data.</text>
</comment>
<protein>
    <submittedName>
        <fullName evidence="2">Glycosyltransferase family 39 protein</fullName>
    </submittedName>
</protein>
<feature type="transmembrane region" description="Helical" evidence="1">
    <location>
        <begin position="221"/>
        <end position="238"/>
    </location>
</feature>
<keyword evidence="1" id="KW-0812">Transmembrane</keyword>
<feature type="transmembrane region" description="Helical" evidence="1">
    <location>
        <begin position="166"/>
        <end position="186"/>
    </location>
</feature>
<feature type="transmembrane region" description="Helical" evidence="1">
    <location>
        <begin position="491"/>
        <end position="511"/>
    </location>
</feature>
<name>A0ABV9JFU9_9LACT</name>
<feature type="transmembrane region" description="Helical" evidence="1">
    <location>
        <begin position="464"/>
        <end position="485"/>
    </location>
</feature>
<accession>A0ABV9JFU9</accession>
<feature type="transmembrane region" description="Helical" evidence="1">
    <location>
        <begin position="250"/>
        <end position="278"/>
    </location>
</feature>
<dbReference type="EMBL" id="JBHSGD010000005">
    <property type="protein sequence ID" value="MFC4652838.1"/>
    <property type="molecule type" value="Genomic_DNA"/>
</dbReference>
<keyword evidence="3" id="KW-1185">Reference proteome</keyword>
<gene>
    <name evidence="2" type="ORF">ACFO26_07930</name>
</gene>
<feature type="transmembrane region" description="Helical" evidence="1">
    <location>
        <begin position="198"/>
        <end position="215"/>
    </location>
</feature>
<keyword evidence="1" id="KW-1133">Transmembrane helix</keyword>
<proteinExistence type="predicted"/>
<organism evidence="2 3">
    <name type="scientific">Lactococcus nasutitermitis</name>
    <dbReference type="NCBI Taxonomy" id="1652957"/>
    <lineage>
        <taxon>Bacteria</taxon>
        <taxon>Bacillati</taxon>
        <taxon>Bacillota</taxon>
        <taxon>Bacilli</taxon>
        <taxon>Lactobacillales</taxon>
        <taxon>Streptococcaceae</taxon>
        <taxon>Lactococcus</taxon>
    </lineage>
</organism>